<keyword evidence="1" id="KW-1133">Transmembrane helix</keyword>
<dbReference type="AlphaFoldDB" id="K2H9C4"/>
<proteinExistence type="predicted"/>
<dbReference type="VEuPathDB" id="AmoebaDB:ENU1_139170"/>
<dbReference type="OMA" id="AHESYTT"/>
<gene>
    <name evidence="2" type="ORF">ENU1_139170</name>
</gene>
<dbReference type="RefSeq" id="XP_008858504.1">
    <property type="nucleotide sequence ID" value="XM_008860282.1"/>
</dbReference>
<evidence type="ECO:0000256" key="1">
    <source>
        <dbReference type="SAM" id="Phobius"/>
    </source>
</evidence>
<feature type="transmembrane region" description="Helical" evidence="1">
    <location>
        <begin position="80"/>
        <end position="101"/>
    </location>
</feature>
<keyword evidence="1" id="KW-0812">Transmembrane</keyword>
<keyword evidence="1" id="KW-0472">Membrane</keyword>
<dbReference type="EMBL" id="JH927867">
    <property type="protein sequence ID" value="EKE39164.1"/>
    <property type="molecule type" value="Genomic_DNA"/>
</dbReference>
<dbReference type="OrthoDB" id="29686at2759"/>
<name>K2H9C4_ENTNP</name>
<evidence type="ECO:0000313" key="2">
    <source>
        <dbReference type="EMBL" id="EKE39164.1"/>
    </source>
</evidence>
<reference evidence="2 3" key="1">
    <citation type="submission" date="2011-11" db="EMBL/GenBank/DDBJ databases">
        <authorList>
            <person name="Hannick L."/>
            <person name="Karamycheva S."/>
            <person name="Lorenzi H."/>
            <person name="Caler E."/>
        </authorList>
    </citation>
    <scope>NUCLEOTIDE SEQUENCE [LARGE SCALE GENOMIC DNA]</scope>
    <source>
        <strain evidence="2 3">P19</strain>
    </source>
</reference>
<organism evidence="2 3">
    <name type="scientific">Entamoeba nuttalli (strain P19)</name>
    <name type="common">Amoeba</name>
    <dbReference type="NCBI Taxonomy" id="1076696"/>
    <lineage>
        <taxon>Eukaryota</taxon>
        <taxon>Amoebozoa</taxon>
        <taxon>Evosea</taxon>
        <taxon>Archamoebae</taxon>
        <taxon>Mastigamoebida</taxon>
        <taxon>Entamoebidae</taxon>
        <taxon>Entamoeba</taxon>
    </lineage>
</organism>
<protein>
    <submittedName>
        <fullName evidence="2">Uncharacterized protein</fullName>
    </submittedName>
</protein>
<accession>K2H9C4</accession>
<sequence length="103" mass="12091">MSDIRKAHDNYTTQTILKRIQEESDRTGESYETIKQSTDRIKSSLNTQNDISETLNSSKRQLFFMKITANAEDLFFKSGLLFYVLVILYIIVSRTIVSWFFSY</sequence>
<evidence type="ECO:0000313" key="3">
    <source>
        <dbReference type="Proteomes" id="UP000006769"/>
    </source>
</evidence>
<dbReference type="GeneID" id="20074681"/>
<dbReference type="Proteomes" id="UP000006769">
    <property type="component" value="Unassembled WGS sequence"/>
</dbReference>